<feature type="chain" id="PRO_5023880842" description="Pectinesterase inhibitor domain-containing protein" evidence="1">
    <location>
        <begin position="23"/>
        <end position="132"/>
    </location>
</feature>
<keyword evidence="1" id="KW-0732">Signal</keyword>
<evidence type="ECO:0000313" key="2">
    <source>
        <dbReference type="EMBL" id="KAA8530455.1"/>
    </source>
</evidence>
<evidence type="ECO:0000313" key="3">
    <source>
        <dbReference type="Proteomes" id="UP000325577"/>
    </source>
</evidence>
<dbReference type="EMBL" id="CM018043">
    <property type="protein sequence ID" value="KAA8530455.1"/>
    <property type="molecule type" value="Genomic_DNA"/>
</dbReference>
<sequence>MGMVGKKTFFLAFLVMTVSATATNLSGAAVSSQRTELKSWCKGAIDECLEEEVEYLMDSDVNARLLQQGGKDPFTDSSKIRTAGPNCSRRNWPLRIGYLGENPVEMTNDLAEHMIPAIKRYPATERHHQAWS</sequence>
<keyword evidence="3" id="KW-1185">Reference proteome</keyword>
<gene>
    <name evidence="2" type="ORF">F0562_005164</name>
</gene>
<feature type="signal peptide" evidence="1">
    <location>
        <begin position="1"/>
        <end position="22"/>
    </location>
</feature>
<evidence type="ECO:0000256" key="1">
    <source>
        <dbReference type="SAM" id="SignalP"/>
    </source>
</evidence>
<proteinExistence type="predicted"/>
<reference evidence="2 3" key="1">
    <citation type="submission" date="2019-09" db="EMBL/GenBank/DDBJ databases">
        <title>A chromosome-level genome assembly of the Chinese tupelo Nyssa sinensis.</title>
        <authorList>
            <person name="Yang X."/>
            <person name="Kang M."/>
            <person name="Yang Y."/>
            <person name="Xiong H."/>
            <person name="Wang M."/>
            <person name="Zhang Z."/>
            <person name="Wang Z."/>
            <person name="Wu H."/>
            <person name="Ma T."/>
            <person name="Liu J."/>
            <person name="Xi Z."/>
        </authorList>
    </citation>
    <scope>NUCLEOTIDE SEQUENCE [LARGE SCALE GENOMIC DNA]</scope>
    <source>
        <strain evidence="2">J267</strain>
        <tissue evidence="2">Leaf</tissue>
    </source>
</reference>
<evidence type="ECO:0008006" key="4">
    <source>
        <dbReference type="Google" id="ProtNLM"/>
    </source>
</evidence>
<name>A0A5J5AHB5_9ASTE</name>
<protein>
    <recommendedName>
        <fullName evidence="4">Pectinesterase inhibitor domain-containing protein</fullName>
    </recommendedName>
</protein>
<dbReference type="Proteomes" id="UP000325577">
    <property type="component" value="Linkage Group LG2"/>
</dbReference>
<dbReference type="AlphaFoldDB" id="A0A5J5AHB5"/>
<organism evidence="2 3">
    <name type="scientific">Nyssa sinensis</name>
    <dbReference type="NCBI Taxonomy" id="561372"/>
    <lineage>
        <taxon>Eukaryota</taxon>
        <taxon>Viridiplantae</taxon>
        <taxon>Streptophyta</taxon>
        <taxon>Embryophyta</taxon>
        <taxon>Tracheophyta</taxon>
        <taxon>Spermatophyta</taxon>
        <taxon>Magnoliopsida</taxon>
        <taxon>eudicotyledons</taxon>
        <taxon>Gunneridae</taxon>
        <taxon>Pentapetalae</taxon>
        <taxon>asterids</taxon>
        <taxon>Cornales</taxon>
        <taxon>Nyssaceae</taxon>
        <taxon>Nyssa</taxon>
    </lineage>
</organism>
<accession>A0A5J5AHB5</accession>